<feature type="domain" description="Transposase IS66 central" evidence="2">
    <location>
        <begin position="217"/>
        <end position="495"/>
    </location>
</feature>
<dbReference type="eggNOG" id="COG4372">
    <property type="taxonomic scope" value="Bacteria"/>
</dbReference>
<reference evidence="4 5" key="1">
    <citation type="journal article" date="2013" name="Genome Announc.">
        <title>Draft Genome Sequence of Arcticibacter svalbardensis Strain MN12-7T, a Member of the Family Sphingobacteriaceae Isolated from an Arctic Soil Sample.</title>
        <authorList>
            <person name="Shivaji S."/>
            <person name="Ara S."/>
            <person name="Prasad S."/>
            <person name="Manasa B.P."/>
            <person name="Begum Z."/>
            <person name="Singh A."/>
            <person name="Kumar Pinnaka A."/>
        </authorList>
    </citation>
    <scope>NUCLEOTIDE SEQUENCE [LARGE SCALE GENOMIC DNA]</scope>
    <source>
        <strain evidence="4 5">MN12-7</strain>
    </source>
</reference>
<evidence type="ECO:0000313" key="4">
    <source>
        <dbReference type="EMBL" id="EOR94351.1"/>
    </source>
</evidence>
<feature type="domain" description="Transposase IS66 C-terminal" evidence="3">
    <location>
        <begin position="503"/>
        <end position="539"/>
    </location>
</feature>
<feature type="coiled-coil region" evidence="1">
    <location>
        <begin position="5"/>
        <end position="63"/>
    </location>
</feature>
<proteinExistence type="predicted"/>
<gene>
    <name evidence="4" type="ORF">ADIARSV_2479</name>
</gene>
<dbReference type="PANTHER" id="PTHR33678">
    <property type="entry name" value="BLL1576 PROTEIN"/>
    <property type="match status" value="1"/>
</dbReference>
<dbReference type="STRING" id="1150600.ADIARSV_2479"/>
<sequence>MKQGKKAAKNEKSELLKELDILREQAKKASLLEQENQHLKKELHKKEKNNQLLDERNNDLALKWENSEREIEKLKFLLFEANYQITQWKKRFFGSTQERFVPSYADQLVLDLELLPLTPDTVTVPVKIEYLRKLPSAEEQNKPHRMLIPEHLKRETIEIYPEGDLSAMVYIGKQVTERLEVTPQVFKVIQEIRHKYMDVENNRKIIMAALPERALFKTIAGPTLVADILVGKYVDSLPITRQISRYARMGVNLAKSTVNGWAKNTCEFLEPLHDLHIRAVLSSNYLQVDETPVKVLDQRKEGGTRNSYHWVYYSPPDKLVLFDFQQGRDKKAPQKYLKDFRGTLQTDAYAAYNQFDTPEITMAGCLAHCRRKFSDAQDNDPKARIALAEFQQLYAIEHNAKVNGLDAESLQKERQLNAVPILNRLKLWMESYRLKTTPSSPMGKAIGYFMNNWKRLTAYLNNGNIRIDNNPIEGAIRVSAIGKRNYLFHGSHEGGCWAAMLYSFFGTCRLHQINPLEWLTDVLNRMPGCPKDKLKEFLPQNWSPPVIA</sequence>
<dbReference type="InterPro" id="IPR052344">
    <property type="entry name" value="Transposase-related"/>
</dbReference>
<protein>
    <submittedName>
        <fullName evidence="4">Uncharacterized protein</fullName>
    </submittedName>
</protein>
<accession>R9GRK1</accession>
<dbReference type="AlphaFoldDB" id="R9GRK1"/>
<comment type="caution">
    <text evidence="4">The sequence shown here is derived from an EMBL/GenBank/DDBJ whole genome shotgun (WGS) entry which is preliminary data.</text>
</comment>
<evidence type="ECO:0000259" key="3">
    <source>
        <dbReference type="Pfam" id="PF13817"/>
    </source>
</evidence>
<dbReference type="Pfam" id="PF13817">
    <property type="entry name" value="DDE_Tnp_IS66_C"/>
    <property type="match status" value="1"/>
</dbReference>
<dbReference type="Pfam" id="PF03050">
    <property type="entry name" value="DDE_Tnp_IS66"/>
    <property type="match status" value="1"/>
</dbReference>
<dbReference type="NCBIfam" id="NF033517">
    <property type="entry name" value="transpos_IS66"/>
    <property type="match status" value="1"/>
</dbReference>
<evidence type="ECO:0000313" key="5">
    <source>
        <dbReference type="Proteomes" id="UP000014174"/>
    </source>
</evidence>
<dbReference type="Proteomes" id="UP000014174">
    <property type="component" value="Unassembled WGS sequence"/>
</dbReference>
<keyword evidence="1" id="KW-0175">Coiled coil</keyword>
<keyword evidence="5" id="KW-1185">Reference proteome</keyword>
<dbReference type="PANTHER" id="PTHR33678:SF1">
    <property type="entry name" value="BLL1576 PROTEIN"/>
    <property type="match status" value="1"/>
</dbReference>
<evidence type="ECO:0000256" key="1">
    <source>
        <dbReference type="SAM" id="Coils"/>
    </source>
</evidence>
<dbReference type="InterPro" id="IPR039552">
    <property type="entry name" value="IS66_C"/>
</dbReference>
<dbReference type="InterPro" id="IPR004291">
    <property type="entry name" value="Transposase_IS66_central"/>
</dbReference>
<evidence type="ECO:0000259" key="2">
    <source>
        <dbReference type="Pfam" id="PF03050"/>
    </source>
</evidence>
<organism evidence="4 5">
    <name type="scientific">Arcticibacter svalbardensis MN12-7</name>
    <dbReference type="NCBI Taxonomy" id="1150600"/>
    <lineage>
        <taxon>Bacteria</taxon>
        <taxon>Pseudomonadati</taxon>
        <taxon>Bacteroidota</taxon>
        <taxon>Sphingobacteriia</taxon>
        <taxon>Sphingobacteriales</taxon>
        <taxon>Sphingobacteriaceae</taxon>
        <taxon>Arcticibacter</taxon>
    </lineage>
</organism>
<dbReference type="OrthoDB" id="9760067at2"/>
<name>R9GRK1_9SPHI</name>
<dbReference type="EMBL" id="AQPN01000088">
    <property type="protein sequence ID" value="EOR94351.1"/>
    <property type="molecule type" value="Genomic_DNA"/>
</dbReference>
<dbReference type="RefSeq" id="WP_016195710.1">
    <property type="nucleotide sequence ID" value="NZ_AQPN01000088.1"/>
</dbReference>